<comment type="caution">
    <text evidence="7">The sequence shown here is derived from an EMBL/GenBank/DDBJ whole genome shotgun (WGS) entry which is preliminary data.</text>
</comment>
<dbReference type="InterPro" id="IPR036236">
    <property type="entry name" value="Znf_C2H2_sf"/>
</dbReference>
<evidence type="ECO:0000256" key="2">
    <source>
        <dbReference type="ARBA" id="ARBA00022737"/>
    </source>
</evidence>
<feature type="domain" description="C2H2-type" evidence="6">
    <location>
        <begin position="87"/>
        <end position="114"/>
    </location>
</feature>
<dbReference type="Gene3D" id="3.30.160.60">
    <property type="entry name" value="Classic Zinc Finger"/>
    <property type="match status" value="4"/>
</dbReference>
<dbReference type="InterPro" id="IPR013087">
    <property type="entry name" value="Znf_C2H2_type"/>
</dbReference>
<feature type="domain" description="C2H2-type" evidence="6">
    <location>
        <begin position="59"/>
        <end position="86"/>
    </location>
</feature>
<dbReference type="PROSITE" id="PS50157">
    <property type="entry name" value="ZINC_FINGER_C2H2_2"/>
    <property type="match status" value="4"/>
</dbReference>
<evidence type="ECO:0000259" key="6">
    <source>
        <dbReference type="PROSITE" id="PS50157"/>
    </source>
</evidence>
<keyword evidence="1" id="KW-0479">Metal-binding</keyword>
<dbReference type="SMART" id="SM00355">
    <property type="entry name" value="ZnF_C2H2"/>
    <property type="match status" value="4"/>
</dbReference>
<keyword evidence="8" id="KW-1185">Reference proteome</keyword>
<dbReference type="PANTHER" id="PTHR16515:SF58">
    <property type="entry name" value="ZINC FINGER PROTEIN 22"/>
    <property type="match status" value="1"/>
</dbReference>
<evidence type="ECO:0000256" key="4">
    <source>
        <dbReference type="ARBA" id="ARBA00022833"/>
    </source>
</evidence>
<dbReference type="InterPro" id="IPR050331">
    <property type="entry name" value="Zinc_finger"/>
</dbReference>
<keyword evidence="3 5" id="KW-0863">Zinc-finger</keyword>
<evidence type="ECO:0000313" key="8">
    <source>
        <dbReference type="Proteomes" id="UP001159427"/>
    </source>
</evidence>
<evidence type="ECO:0000256" key="5">
    <source>
        <dbReference type="PROSITE-ProRule" id="PRU00042"/>
    </source>
</evidence>
<dbReference type="PROSITE" id="PS00028">
    <property type="entry name" value="ZINC_FINGER_C2H2_1"/>
    <property type="match status" value="3"/>
</dbReference>
<accession>A0ABN8RW11</accession>
<evidence type="ECO:0000313" key="7">
    <source>
        <dbReference type="EMBL" id="CAH3183338.1"/>
    </source>
</evidence>
<dbReference type="SUPFAM" id="SSF57667">
    <property type="entry name" value="beta-beta-alpha zinc fingers"/>
    <property type="match status" value="2"/>
</dbReference>
<proteinExistence type="predicted"/>
<keyword evidence="4" id="KW-0862">Zinc</keyword>
<dbReference type="Pfam" id="PF00096">
    <property type="entry name" value="zf-C2H2"/>
    <property type="match status" value="1"/>
</dbReference>
<sequence>METEEDENINKPRQIDILTQQATCDNEVRPFKCSYCDRHFAKEAVCRQHELIHNGEKPYKCRYCDKCFNRSSTRNRHEVIHTGVKPHKCNYCDRFFRLSSDRNLHELIHSGVKPHKCKYCDKFFRLSSLAQVHQKDTLGLAIHSSSWKALHERGCLRLTQVESREFKATSPPYFPLHPPANLAISRFLCEYSGPPTEYHSPKYFPFSTFSQPIIMDFFLTY</sequence>
<dbReference type="PANTHER" id="PTHR16515">
    <property type="entry name" value="PR DOMAIN ZINC FINGER PROTEIN"/>
    <property type="match status" value="1"/>
</dbReference>
<dbReference type="Proteomes" id="UP001159427">
    <property type="component" value="Unassembled WGS sequence"/>
</dbReference>
<organism evidence="7 8">
    <name type="scientific">Porites evermanni</name>
    <dbReference type="NCBI Taxonomy" id="104178"/>
    <lineage>
        <taxon>Eukaryota</taxon>
        <taxon>Metazoa</taxon>
        <taxon>Cnidaria</taxon>
        <taxon>Anthozoa</taxon>
        <taxon>Hexacorallia</taxon>
        <taxon>Scleractinia</taxon>
        <taxon>Fungiina</taxon>
        <taxon>Poritidae</taxon>
        <taxon>Porites</taxon>
    </lineage>
</organism>
<feature type="domain" description="C2H2-type" evidence="6">
    <location>
        <begin position="115"/>
        <end position="148"/>
    </location>
</feature>
<keyword evidence="2" id="KW-0677">Repeat</keyword>
<evidence type="ECO:0000256" key="1">
    <source>
        <dbReference type="ARBA" id="ARBA00022723"/>
    </source>
</evidence>
<protein>
    <recommendedName>
        <fullName evidence="6">C2H2-type domain-containing protein</fullName>
    </recommendedName>
</protein>
<dbReference type="EMBL" id="CALNXI010002124">
    <property type="protein sequence ID" value="CAH3183338.1"/>
    <property type="molecule type" value="Genomic_DNA"/>
</dbReference>
<gene>
    <name evidence="7" type="ORF">PEVE_00014808</name>
</gene>
<evidence type="ECO:0000256" key="3">
    <source>
        <dbReference type="ARBA" id="ARBA00022771"/>
    </source>
</evidence>
<name>A0ABN8RW11_9CNID</name>
<reference evidence="7 8" key="1">
    <citation type="submission" date="2022-05" db="EMBL/GenBank/DDBJ databases">
        <authorList>
            <consortium name="Genoscope - CEA"/>
            <person name="William W."/>
        </authorList>
    </citation>
    <scope>NUCLEOTIDE SEQUENCE [LARGE SCALE GENOMIC DNA]</scope>
</reference>
<feature type="domain" description="C2H2-type" evidence="6">
    <location>
        <begin position="31"/>
        <end position="58"/>
    </location>
</feature>